<dbReference type="GO" id="GO:0003677">
    <property type="term" value="F:DNA binding"/>
    <property type="evidence" value="ECO:0007669"/>
    <property type="project" value="UniProtKB-KW"/>
</dbReference>
<evidence type="ECO:0000313" key="5">
    <source>
        <dbReference type="EMBL" id="REE97641.1"/>
    </source>
</evidence>
<evidence type="ECO:0000256" key="3">
    <source>
        <dbReference type="ARBA" id="ARBA00023163"/>
    </source>
</evidence>
<dbReference type="AlphaFoldDB" id="A0A3D9T1D8"/>
<gene>
    <name evidence="5" type="ORF">DFJ69_3115</name>
</gene>
<proteinExistence type="predicted"/>
<dbReference type="InterPro" id="IPR051011">
    <property type="entry name" value="Metal_resp_trans_reg"/>
</dbReference>
<dbReference type="PANTHER" id="PTHR43132">
    <property type="entry name" value="ARSENICAL RESISTANCE OPERON REPRESSOR ARSR-RELATED"/>
    <property type="match status" value="1"/>
</dbReference>
<dbReference type="Pfam" id="PF12802">
    <property type="entry name" value="MarR_2"/>
    <property type="match status" value="1"/>
</dbReference>
<evidence type="ECO:0000313" key="6">
    <source>
        <dbReference type="Proteomes" id="UP000256661"/>
    </source>
</evidence>
<accession>A0A3D9T1D8</accession>
<name>A0A3D9T1D8_9ACTN</name>
<dbReference type="InterPro" id="IPR001845">
    <property type="entry name" value="HTH_ArsR_DNA-bd_dom"/>
</dbReference>
<comment type="caution">
    <text evidence="5">The sequence shown here is derived from an EMBL/GenBank/DDBJ whole genome shotgun (WGS) entry which is preliminary data.</text>
</comment>
<dbReference type="PRINTS" id="PR00778">
    <property type="entry name" value="HTHARSR"/>
</dbReference>
<keyword evidence="2" id="KW-0238">DNA-binding</keyword>
<dbReference type="NCBIfam" id="NF033788">
    <property type="entry name" value="HTH_metalloreg"/>
    <property type="match status" value="1"/>
</dbReference>
<dbReference type="SMART" id="SM00418">
    <property type="entry name" value="HTH_ARSR"/>
    <property type="match status" value="1"/>
</dbReference>
<keyword evidence="6" id="KW-1185">Reference proteome</keyword>
<organism evidence="5 6">
    <name type="scientific">Thermomonospora umbrina</name>
    <dbReference type="NCBI Taxonomy" id="111806"/>
    <lineage>
        <taxon>Bacteria</taxon>
        <taxon>Bacillati</taxon>
        <taxon>Actinomycetota</taxon>
        <taxon>Actinomycetes</taxon>
        <taxon>Streptosporangiales</taxon>
        <taxon>Thermomonosporaceae</taxon>
        <taxon>Thermomonospora</taxon>
    </lineage>
</organism>
<sequence length="135" mass="14399">MYFWHDGQVHLVPTDRAHRPAIDDHRACEAIAAIGDPERVVAWARRFDLLSEPGRLTLLLAIDAAGPISVTDLATAAGMSDTAVSQALRVLRTAGVVEPRRDGRVVRYRLSDPGIRPLLAAAAAEGGTVSPAARS</sequence>
<feature type="domain" description="HTH arsR-type" evidence="4">
    <location>
        <begin position="35"/>
        <end position="130"/>
    </location>
</feature>
<dbReference type="GO" id="GO:0003700">
    <property type="term" value="F:DNA-binding transcription factor activity"/>
    <property type="evidence" value="ECO:0007669"/>
    <property type="project" value="InterPro"/>
</dbReference>
<dbReference type="InterPro" id="IPR036388">
    <property type="entry name" value="WH-like_DNA-bd_sf"/>
</dbReference>
<dbReference type="InterPro" id="IPR036390">
    <property type="entry name" value="WH_DNA-bd_sf"/>
</dbReference>
<keyword evidence="1" id="KW-0805">Transcription regulation</keyword>
<dbReference type="PROSITE" id="PS50987">
    <property type="entry name" value="HTH_ARSR_2"/>
    <property type="match status" value="1"/>
</dbReference>
<dbReference type="SUPFAM" id="SSF46785">
    <property type="entry name" value="Winged helix' DNA-binding domain"/>
    <property type="match status" value="1"/>
</dbReference>
<dbReference type="InterPro" id="IPR000835">
    <property type="entry name" value="HTH_MarR-typ"/>
</dbReference>
<dbReference type="InterPro" id="IPR011991">
    <property type="entry name" value="ArsR-like_HTH"/>
</dbReference>
<keyword evidence="3" id="KW-0804">Transcription</keyword>
<dbReference type="PANTHER" id="PTHR43132:SF8">
    <property type="entry name" value="HTH-TYPE TRANSCRIPTIONAL REGULATOR KMTR"/>
    <property type="match status" value="1"/>
</dbReference>
<dbReference type="CDD" id="cd00090">
    <property type="entry name" value="HTH_ARSR"/>
    <property type="match status" value="1"/>
</dbReference>
<dbReference type="Gene3D" id="1.10.10.10">
    <property type="entry name" value="Winged helix-like DNA-binding domain superfamily/Winged helix DNA-binding domain"/>
    <property type="match status" value="1"/>
</dbReference>
<evidence type="ECO:0000259" key="4">
    <source>
        <dbReference type="PROSITE" id="PS50987"/>
    </source>
</evidence>
<evidence type="ECO:0000256" key="1">
    <source>
        <dbReference type="ARBA" id="ARBA00023015"/>
    </source>
</evidence>
<evidence type="ECO:0000256" key="2">
    <source>
        <dbReference type="ARBA" id="ARBA00023125"/>
    </source>
</evidence>
<protein>
    <submittedName>
        <fullName evidence="5">ArsR family transcriptional regulator</fullName>
    </submittedName>
</protein>
<dbReference type="Proteomes" id="UP000256661">
    <property type="component" value="Unassembled WGS sequence"/>
</dbReference>
<dbReference type="EMBL" id="QTTT01000001">
    <property type="protein sequence ID" value="REE97641.1"/>
    <property type="molecule type" value="Genomic_DNA"/>
</dbReference>
<reference evidence="5 6" key="1">
    <citation type="submission" date="2018-08" db="EMBL/GenBank/DDBJ databases">
        <title>Sequencing the genomes of 1000 actinobacteria strains.</title>
        <authorList>
            <person name="Klenk H.-P."/>
        </authorList>
    </citation>
    <scope>NUCLEOTIDE SEQUENCE [LARGE SCALE GENOMIC DNA]</scope>
    <source>
        <strain evidence="5 6">DSM 43927</strain>
    </source>
</reference>